<evidence type="ECO:0000313" key="8">
    <source>
        <dbReference type="EMBL" id="RCR66388.1"/>
    </source>
</evidence>
<evidence type="ECO:0000256" key="4">
    <source>
        <dbReference type="ARBA" id="ARBA00023125"/>
    </source>
</evidence>
<dbReference type="GO" id="GO:0003677">
    <property type="term" value="F:DNA binding"/>
    <property type="evidence" value="ECO:0007669"/>
    <property type="project" value="UniProtKB-KW"/>
</dbReference>
<dbReference type="AlphaFoldDB" id="A0A368JFE9"/>
<keyword evidence="2" id="KW-0805">Transcription regulation</keyword>
<dbReference type="PANTHER" id="PTHR43133">
    <property type="entry name" value="RNA POLYMERASE ECF-TYPE SIGMA FACTO"/>
    <property type="match status" value="1"/>
</dbReference>
<sequence length="184" mass="21247">MTSQDQKLYEDLCSDDPRRLAGAIRLLTRRVNVIARRMVLGNSGTRSDVDDVVQDTVLAVWQQVRSGSYQVRPDVALDAYATTIVRNKWLRTLQRRSVVVPGDLDENRTSDAFTEDRRLPDLEEALARLGQACQRLLKLFYWEGYSMEEIARLLEITMEAAKVRKYRCMLRLGEILRKKNGRAE</sequence>
<evidence type="ECO:0000259" key="6">
    <source>
        <dbReference type="Pfam" id="PF04542"/>
    </source>
</evidence>
<dbReference type="Pfam" id="PF08281">
    <property type="entry name" value="Sigma70_r4_2"/>
    <property type="match status" value="1"/>
</dbReference>
<dbReference type="InterPro" id="IPR013249">
    <property type="entry name" value="RNA_pol_sigma70_r4_t2"/>
</dbReference>
<dbReference type="EMBL" id="QOWE01000028">
    <property type="protein sequence ID" value="RCR66388.1"/>
    <property type="molecule type" value="Genomic_DNA"/>
</dbReference>
<dbReference type="NCBIfam" id="TIGR02937">
    <property type="entry name" value="sigma70-ECF"/>
    <property type="match status" value="1"/>
</dbReference>
<keyword evidence="4" id="KW-0238">DNA-binding</keyword>
<name>A0A368JFE9_9BACT</name>
<evidence type="ECO:0000256" key="5">
    <source>
        <dbReference type="ARBA" id="ARBA00023163"/>
    </source>
</evidence>
<gene>
    <name evidence="8" type="ORF">DUE52_27155</name>
</gene>
<dbReference type="RefSeq" id="WP_114409231.1">
    <property type="nucleotide sequence ID" value="NZ_QOWE01000028.1"/>
</dbReference>
<dbReference type="OrthoDB" id="1099849at2"/>
<evidence type="ECO:0000256" key="1">
    <source>
        <dbReference type="ARBA" id="ARBA00010641"/>
    </source>
</evidence>
<dbReference type="GO" id="GO:0006352">
    <property type="term" value="P:DNA-templated transcription initiation"/>
    <property type="evidence" value="ECO:0007669"/>
    <property type="project" value="InterPro"/>
</dbReference>
<dbReference type="InterPro" id="IPR039425">
    <property type="entry name" value="RNA_pol_sigma-70-like"/>
</dbReference>
<dbReference type="PANTHER" id="PTHR43133:SF8">
    <property type="entry name" value="RNA POLYMERASE SIGMA FACTOR HI_1459-RELATED"/>
    <property type="match status" value="1"/>
</dbReference>
<protein>
    <submittedName>
        <fullName evidence="8">Sigma-70 family RNA polymerase sigma factor</fullName>
    </submittedName>
</protein>
<feature type="domain" description="RNA polymerase sigma factor 70 region 4 type 2" evidence="7">
    <location>
        <begin position="122"/>
        <end position="171"/>
    </location>
</feature>
<dbReference type="InterPro" id="IPR013324">
    <property type="entry name" value="RNA_pol_sigma_r3/r4-like"/>
</dbReference>
<keyword evidence="3" id="KW-0731">Sigma factor</keyword>
<dbReference type="Gene3D" id="1.10.1740.10">
    <property type="match status" value="1"/>
</dbReference>
<dbReference type="InterPro" id="IPR007627">
    <property type="entry name" value="RNA_pol_sigma70_r2"/>
</dbReference>
<reference evidence="8 9" key="1">
    <citation type="submission" date="2018-07" db="EMBL/GenBank/DDBJ databases">
        <title>Genome analysis of Larkinella rosea.</title>
        <authorList>
            <person name="Zhou Z."/>
            <person name="Wang G."/>
        </authorList>
    </citation>
    <scope>NUCLEOTIDE SEQUENCE [LARGE SCALE GENOMIC DNA]</scope>
    <source>
        <strain evidence="9">zzj9</strain>
    </source>
</reference>
<keyword evidence="9" id="KW-1185">Reference proteome</keyword>
<dbReference type="InterPro" id="IPR014284">
    <property type="entry name" value="RNA_pol_sigma-70_dom"/>
</dbReference>
<feature type="domain" description="RNA polymerase sigma-70 region 2" evidence="6">
    <location>
        <begin position="28"/>
        <end position="97"/>
    </location>
</feature>
<dbReference type="SUPFAM" id="SSF88659">
    <property type="entry name" value="Sigma3 and sigma4 domains of RNA polymerase sigma factors"/>
    <property type="match status" value="1"/>
</dbReference>
<accession>A0A368JFE9</accession>
<proteinExistence type="inferred from homology"/>
<dbReference type="GO" id="GO:0016987">
    <property type="term" value="F:sigma factor activity"/>
    <property type="evidence" value="ECO:0007669"/>
    <property type="project" value="UniProtKB-KW"/>
</dbReference>
<evidence type="ECO:0000259" key="7">
    <source>
        <dbReference type="Pfam" id="PF08281"/>
    </source>
</evidence>
<comment type="caution">
    <text evidence="8">The sequence shown here is derived from an EMBL/GenBank/DDBJ whole genome shotgun (WGS) entry which is preliminary data.</text>
</comment>
<dbReference type="InterPro" id="IPR036388">
    <property type="entry name" value="WH-like_DNA-bd_sf"/>
</dbReference>
<evidence type="ECO:0000256" key="2">
    <source>
        <dbReference type="ARBA" id="ARBA00023015"/>
    </source>
</evidence>
<organism evidence="8 9">
    <name type="scientific">Larkinella punicea</name>
    <dbReference type="NCBI Taxonomy" id="2315727"/>
    <lineage>
        <taxon>Bacteria</taxon>
        <taxon>Pseudomonadati</taxon>
        <taxon>Bacteroidota</taxon>
        <taxon>Cytophagia</taxon>
        <taxon>Cytophagales</taxon>
        <taxon>Spirosomataceae</taxon>
        <taxon>Larkinella</taxon>
    </lineage>
</organism>
<evidence type="ECO:0000313" key="9">
    <source>
        <dbReference type="Proteomes" id="UP000253383"/>
    </source>
</evidence>
<dbReference type="Pfam" id="PF04542">
    <property type="entry name" value="Sigma70_r2"/>
    <property type="match status" value="1"/>
</dbReference>
<dbReference type="InterPro" id="IPR013325">
    <property type="entry name" value="RNA_pol_sigma_r2"/>
</dbReference>
<evidence type="ECO:0000256" key="3">
    <source>
        <dbReference type="ARBA" id="ARBA00023082"/>
    </source>
</evidence>
<dbReference type="Proteomes" id="UP000253383">
    <property type="component" value="Unassembled WGS sequence"/>
</dbReference>
<dbReference type="SUPFAM" id="SSF88946">
    <property type="entry name" value="Sigma2 domain of RNA polymerase sigma factors"/>
    <property type="match status" value="1"/>
</dbReference>
<keyword evidence="5" id="KW-0804">Transcription</keyword>
<comment type="similarity">
    <text evidence="1">Belongs to the sigma-70 factor family. ECF subfamily.</text>
</comment>
<dbReference type="Gene3D" id="1.10.10.10">
    <property type="entry name" value="Winged helix-like DNA-binding domain superfamily/Winged helix DNA-binding domain"/>
    <property type="match status" value="1"/>
</dbReference>